<sequence length="41" mass="5047">MNPIQNVIITSFRNRTVKVPIIYLWWPKPAVLNWRFTSFWL</sequence>
<proteinExistence type="predicted"/>
<organism evidence="1">
    <name type="scientific">Rhizophora mucronata</name>
    <name type="common">Asiatic mangrove</name>
    <dbReference type="NCBI Taxonomy" id="61149"/>
    <lineage>
        <taxon>Eukaryota</taxon>
        <taxon>Viridiplantae</taxon>
        <taxon>Streptophyta</taxon>
        <taxon>Embryophyta</taxon>
        <taxon>Tracheophyta</taxon>
        <taxon>Spermatophyta</taxon>
        <taxon>Magnoliopsida</taxon>
        <taxon>eudicotyledons</taxon>
        <taxon>Gunneridae</taxon>
        <taxon>Pentapetalae</taxon>
        <taxon>rosids</taxon>
        <taxon>fabids</taxon>
        <taxon>Malpighiales</taxon>
        <taxon>Rhizophoraceae</taxon>
        <taxon>Rhizophora</taxon>
    </lineage>
</organism>
<dbReference type="AlphaFoldDB" id="A0A2P2QFF4"/>
<name>A0A2P2QFF4_RHIMU</name>
<accession>A0A2P2QFF4</accession>
<evidence type="ECO:0000313" key="1">
    <source>
        <dbReference type="EMBL" id="MBX65770.1"/>
    </source>
</evidence>
<protein>
    <submittedName>
        <fullName evidence="1">Uncharacterized protein</fullName>
    </submittedName>
</protein>
<reference evidence="1" key="1">
    <citation type="submission" date="2018-02" db="EMBL/GenBank/DDBJ databases">
        <title>Rhizophora mucronata_Transcriptome.</title>
        <authorList>
            <person name="Meera S.P."/>
            <person name="Sreeshan A."/>
            <person name="Augustine A."/>
        </authorList>
    </citation>
    <scope>NUCLEOTIDE SEQUENCE</scope>
    <source>
        <tissue evidence="1">Leaf</tissue>
    </source>
</reference>
<dbReference type="EMBL" id="GGEC01085286">
    <property type="protein sequence ID" value="MBX65770.1"/>
    <property type="molecule type" value="Transcribed_RNA"/>
</dbReference>